<dbReference type="Pfam" id="PF00400">
    <property type="entry name" value="WD40"/>
    <property type="match status" value="2"/>
</dbReference>
<evidence type="ECO:0000256" key="4">
    <source>
        <dbReference type="ARBA" id="ARBA00040390"/>
    </source>
</evidence>
<dbReference type="STRING" id="244447.ENSCSEP00000018701"/>
<evidence type="ECO:0000256" key="1">
    <source>
        <dbReference type="ARBA" id="ARBA00022574"/>
    </source>
</evidence>
<keyword evidence="2" id="KW-0677">Repeat</keyword>
<dbReference type="InterPro" id="IPR036322">
    <property type="entry name" value="WD40_repeat_dom_sf"/>
</dbReference>
<dbReference type="InterPro" id="IPR001680">
    <property type="entry name" value="WD40_rpt"/>
</dbReference>
<dbReference type="SUPFAM" id="SSF50978">
    <property type="entry name" value="WD40 repeat-like"/>
    <property type="match status" value="1"/>
</dbReference>
<protein>
    <recommendedName>
        <fullName evidence="4">Serine-threonine kinase receptor-associated protein</fullName>
    </recommendedName>
</protein>
<dbReference type="InterPro" id="IPR015943">
    <property type="entry name" value="WD40/YVTN_repeat-like_dom_sf"/>
</dbReference>
<comment type="similarity">
    <text evidence="3">Belongs to the WD repeat STRAP family.</text>
</comment>
<evidence type="ECO:0000256" key="2">
    <source>
        <dbReference type="ARBA" id="ARBA00022737"/>
    </source>
</evidence>
<dbReference type="PANTHER" id="PTHR19877:SF1">
    <property type="entry name" value="EUKARYOTIC TRANSLATION INITIATION FACTOR 3 SUBUNIT I"/>
    <property type="match status" value="1"/>
</dbReference>
<keyword evidence="6" id="KW-1185">Reference proteome</keyword>
<dbReference type="PANTHER" id="PTHR19877">
    <property type="entry name" value="EUKARYOTIC TRANSLATION INITIATION FACTOR 3 SUBUNIT I"/>
    <property type="match status" value="1"/>
</dbReference>
<evidence type="ECO:0000313" key="6">
    <source>
        <dbReference type="Proteomes" id="UP000265120"/>
    </source>
</evidence>
<dbReference type="GO" id="GO:0003723">
    <property type="term" value="F:RNA binding"/>
    <property type="evidence" value="ECO:0007669"/>
    <property type="project" value="TreeGrafter"/>
</dbReference>
<dbReference type="Gene3D" id="2.130.10.10">
    <property type="entry name" value="YVTN repeat-like/Quinoprotein amine dehydrogenase"/>
    <property type="match status" value="2"/>
</dbReference>
<reference evidence="5" key="2">
    <citation type="submission" date="2025-08" db="UniProtKB">
        <authorList>
            <consortium name="Ensembl"/>
        </authorList>
    </citation>
    <scope>IDENTIFICATION</scope>
</reference>
<dbReference type="GO" id="GO:0002183">
    <property type="term" value="P:cytoplasmic translational initiation"/>
    <property type="evidence" value="ECO:0007669"/>
    <property type="project" value="TreeGrafter"/>
</dbReference>
<proteinExistence type="inferred from homology"/>
<accession>A0A3P8VZE5</accession>
<dbReference type="GO" id="GO:0071541">
    <property type="term" value="C:eukaryotic translation initiation factor 3 complex, eIF3m"/>
    <property type="evidence" value="ECO:0007669"/>
    <property type="project" value="TreeGrafter"/>
</dbReference>
<dbReference type="InParanoid" id="A0A3P8VZE5"/>
<keyword evidence="1" id="KW-0853">WD repeat</keyword>
<dbReference type="SMART" id="SM00320">
    <property type="entry name" value="WD40"/>
    <property type="match status" value="2"/>
</dbReference>
<dbReference type="Proteomes" id="UP000265120">
    <property type="component" value="Chromosome 19"/>
</dbReference>
<name>A0A3P8VZE5_CYNSE</name>
<dbReference type="GO" id="GO:0003743">
    <property type="term" value="F:translation initiation factor activity"/>
    <property type="evidence" value="ECO:0007669"/>
    <property type="project" value="TreeGrafter"/>
</dbReference>
<reference evidence="5 6" key="1">
    <citation type="journal article" date="2014" name="Nat. Genet.">
        <title>Whole-genome sequence of a flatfish provides insights into ZW sex chromosome evolution and adaptation to a benthic lifestyle.</title>
        <authorList>
            <person name="Chen S."/>
            <person name="Zhang G."/>
            <person name="Shao C."/>
            <person name="Huang Q."/>
            <person name="Liu G."/>
            <person name="Zhang P."/>
            <person name="Song W."/>
            <person name="An N."/>
            <person name="Chalopin D."/>
            <person name="Volff J.N."/>
            <person name="Hong Y."/>
            <person name="Li Q."/>
            <person name="Sha Z."/>
            <person name="Zhou H."/>
            <person name="Xie M."/>
            <person name="Yu Q."/>
            <person name="Liu Y."/>
            <person name="Xiang H."/>
            <person name="Wang N."/>
            <person name="Wu K."/>
            <person name="Yang C."/>
            <person name="Zhou Q."/>
            <person name="Liao X."/>
            <person name="Yang L."/>
            <person name="Hu Q."/>
            <person name="Zhang J."/>
            <person name="Meng L."/>
            <person name="Jin L."/>
            <person name="Tian Y."/>
            <person name="Lian J."/>
            <person name="Yang J."/>
            <person name="Miao G."/>
            <person name="Liu S."/>
            <person name="Liang Z."/>
            <person name="Yan F."/>
            <person name="Li Y."/>
            <person name="Sun B."/>
            <person name="Zhang H."/>
            <person name="Zhang J."/>
            <person name="Zhu Y."/>
            <person name="Du M."/>
            <person name="Zhao Y."/>
            <person name="Schartl M."/>
            <person name="Tang Q."/>
            <person name="Wang J."/>
        </authorList>
    </citation>
    <scope>NUCLEOTIDE SEQUENCE</scope>
</reference>
<evidence type="ECO:0000313" key="5">
    <source>
        <dbReference type="Ensembl" id="ENSCSEP00000018701.1"/>
    </source>
</evidence>
<evidence type="ECO:0000256" key="3">
    <source>
        <dbReference type="ARBA" id="ARBA00038394"/>
    </source>
</evidence>
<dbReference type="AlphaFoldDB" id="A0A3P8VZE5"/>
<dbReference type="GeneTree" id="ENSGT00940000174763"/>
<reference evidence="5" key="3">
    <citation type="submission" date="2025-09" db="UniProtKB">
        <authorList>
            <consortium name="Ensembl"/>
        </authorList>
    </citation>
    <scope>IDENTIFICATION</scope>
</reference>
<sequence length="213" mass="24862">LKPYYSHSHERSITPIKYNREGDLFSVAKDPVRDTKYVLTGSADNNCQLWDCETGGTLSMNSSKRFDFSGNIMFSPDEQLGCQCFMNSVDLRDPQIDSTWLPDYFCDNEKHFLLFICQRSREVLKKAKEHSRHINTIQTSVDLTMFISASMDNTTKVRHAAYEEEFGRVKSHFGPINCVAFHPYEDGHVRWSFFFWPLYFHCDLYLIVVNLPE</sequence>
<organism evidence="5 6">
    <name type="scientific">Cynoglossus semilaevis</name>
    <name type="common">Tongue sole</name>
    <dbReference type="NCBI Taxonomy" id="244447"/>
    <lineage>
        <taxon>Eukaryota</taxon>
        <taxon>Metazoa</taxon>
        <taxon>Chordata</taxon>
        <taxon>Craniata</taxon>
        <taxon>Vertebrata</taxon>
        <taxon>Euteleostomi</taxon>
        <taxon>Actinopterygii</taxon>
        <taxon>Neopterygii</taxon>
        <taxon>Teleostei</taxon>
        <taxon>Neoteleostei</taxon>
        <taxon>Acanthomorphata</taxon>
        <taxon>Carangaria</taxon>
        <taxon>Pleuronectiformes</taxon>
        <taxon>Pleuronectoidei</taxon>
        <taxon>Cynoglossidae</taxon>
        <taxon>Cynoglossinae</taxon>
        <taxon>Cynoglossus</taxon>
    </lineage>
</organism>
<dbReference type="Ensembl" id="ENSCSET00000018935.1">
    <property type="protein sequence ID" value="ENSCSEP00000018701.1"/>
    <property type="gene ID" value="ENSCSEG00000011872.1"/>
</dbReference>